<reference evidence="1 2" key="1">
    <citation type="submission" date="2022-05" db="EMBL/GenBank/DDBJ databases">
        <title>Seasonal and diel survey of microbial diversity of the Tyrrhenian coast.</title>
        <authorList>
            <person name="Gattoni G."/>
            <person name="Corral P."/>
        </authorList>
    </citation>
    <scope>NUCLEOTIDE SEQUENCE [LARGE SCALE GENOMIC DNA]</scope>
    <source>
        <strain evidence="1 2">V10</strain>
    </source>
</reference>
<sequence>MPPDVTATPPSGALKGDHPPQGYVFIVTYGRSGSTMLQHLLNCIDGIVVRGENNNTLWHLFQAWHALDSAGPINDLRTRGAETDSTRPWFGAELIDPDAVGRDIAALFHRKVLNLPNGTRMGGFKEIRVHSDPELFPVYLNFIARFFPGSRFVFNTRAHDDVARSAWWGVCDPDFVRATLAEAEALFRAYAAAHPATSRMLHYDDYIRDRDALAPLFALVGDRPSEAQIQQVFARQLEHGRNPAFRT</sequence>
<name>A0ABT0M1X3_9RHOB</name>
<evidence type="ECO:0000313" key="2">
    <source>
        <dbReference type="Proteomes" id="UP001202550"/>
    </source>
</evidence>
<gene>
    <name evidence="1" type="ORF">M3N55_08925</name>
</gene>
<organism evidence="1 2">
    <name type="scientific">Roseinatronobacter domitianus</name>
    <dbReference type="NCBI Taxonomy" id="2940293"/>
    <lineage>
        <taxon>Bacteria</taxon>
        <taxon>Pseudomonadati</taxon>
        <taxon>Pseudomonadota</taxon>
        <taxon>Alphaproteobacteria</taxon>
        <taxon>Rhodobacterales</taxon>
        <taxon>Paracoccaceae</taxon>
        <taxon>Roseinatronobacter</taxon>
    </lineage>
</organism>
<dbReference type="Proteomes" id="UP001202550">
    <property type="component" value="Unassembled WGS sequence"/>
</dbReference>
<comment type="caution">
    <text evidence="1">The sequence shown here is derived from an EMBL/GenBank/DDBJ whole genome shotgun (WGS) entry which is preliminary data.</text>
</comment>
<evidence type="ECO:0000313" key="1">
    <source>
        <dbReference type="EMBL" id="MCL1628854.1"/>
    </source>
</evidence>
<dbReference type="Gene3D" id="3.40.50.300">
    <property type="entry name" value="P-loop containing nucleotide triphosphate hydrolases"/>
    <property type="match status" value="1"/>
</dbReference>
<dbReference type="InterPro" id="IPR027417">
    <property type="entry name" value="P-loop_NTPase"/>
</dbReference>
<dbReference type="SUPFAM" id="SSF52540">
    <property type="entry name" value="P-loop containing nucleoside triphosphate hydrolases"/>
    <property type="match status" value="1"/>
</dbReference>
<dbReference type="EMBL" id="JALZWP010000007">
    <property type="protein sequence ID" value="MCL1628854.1"/>
    <property type="molecule type" value="Genomic_DNA"/>
</dbReference>
<proteinExistence type="predicted"/>
<accession>A0ABT0M1X3</accession>
<protein>
    <submittedName>
        <fullName evidence="1">Sulfotransferase</fullName>
    </submittedName>
</protein>
<dbReference type="Pfam" id="PF13469">
    <property type="entry name" value="Sulfotransfer_3"/>
    <property type="match status" value="1"/>
</dbReference>
<dbReference type="RefSeq" id="WP_249058183.1">
    <property type="nucleotide sequence ID" value="NZ_JALZWP010000007.1"/>
</dbReference>
<keyword evidence="2" id="KW-1185">Reference proteome</keyword>